<organism evidence="17 18">
    <name type="scientific">Phytophthora kernoviae 00238/432</name>
    <dbReference type="NCBI Taxonomy" id="1284355"/>
    <lineage>
        <taxon>Eukaryota</taxon>
        <taxon>Sar</taxon>
        <taxon>Stramenopiles</taxon>
        <taxon>Oomycota</taxon>
        <taxon>Peronosporomycetes</taxon>
        <taxon>Peronosporales</taxon>
        <taxon>Peronosporaceae</taxon>
        <taxon>Phytophthora</taxon>
    </lineage>
</organism>
<dbReference type="SUPFAM" id="SSF53927">
    <property type="entry name" value="Cytidine deaminase-like"/>
    <property type="match status" value="1"/>
</dbReference>
<dbReference type="SUPFAM" id="SSF55486">
    <property type="entry name" value="Metalloproteases ('zincins'), catalytic domain"/>
    <property type="match status" value="1"/>
</dbReference>
<dbReference type="PROSITE" id="PS50823">
    <property type="entry name" value="KH_TYPE_2"/>
    <property type="match status" value="1"/>
</dbReference>
<dbReference type="AlphaFoldDB" id="A0A8J4SWL2"/>
<keyword evidence="7" id="KW-0255">Endonuclease</keyword>
<comment type="caution">
    <text evidence="17">The sequence shown here is derived from an EMBL/GenBank/DDBJ whole genome shotgun (WGS) entry which is preliminary data.</text>
</comment>
<evidence type="ECO:0000256" key="6">
    <source>
        <dbReference type="ARBA" id="ARBA00022741"/>
    </source>
</evidence>
<sequence>MIAMLEQLLNLAGEAEGVADGEVALTFVDDEQIHELNRDYRGIDRPTDVLSFAMNETVDEELDIIYELDEDEEMEEMPDVLGDIIISVPRTILQSEEYGHSFEQLMNTAVEAAVDLAHPHIHPLAKAAKDTAAGNCAERTAMFSAIAGGKQPRSFKAIAIVGDTDGPIAPCGVCRQVMYELCDPDMKVILGNMKGIHKRQSKLGDYMNQTALNTLGEVEAALFLIDASEGMGGGDRYIAEQLKNVRTPVILVMNKIDKIEPEALLPLIEAYRKLHNFAEIVPVSAMLGSNVSTLLEQLGKYLPEGPQYYPDDQVTDHPEQFVCAELIREKILQMTREEVPHSIAVTIEDMKVQDNGVVYISAVIFVERDSQKGIIIGKQGALLKEVGKRARQDIQNLLGSKIFMDLWVKVKKDWRNQERVLRDLGFGRE</sequence>
<dbReference type="InterPro" id="IPR015946">
    <property type="entry name" value="KH_dom-like_a/b"/>
</dbReference>
<comment type="cofactor">
    <cofactor evidence="1">
        <name>Zn(2+)</name>
        <dbReference type="ChEBI" id="CHEBI:29105"/>
    </cofactor>
</comment>
<reference evidence="17" key="2">
    <citation type="submission" date="2020-02" db="EMBL/GenBank/DDBJ databases">
        <authorList>
            <person name="Studholme D.J."/>
        </authorList>
    </citation>
    <scope>NUCLEOTIDE SEQUENCE</scope>
    <source>
        <strain evidence="17">00238/432</strain>
    </source>
</reference>
<evidence type="ECO:0000313" key="17">
    <source>
        <dbReference type="EMBL" id="KAF4325827.1"/>
    </source>
</evidence>
<dbReference type="PROSITE" id="PS51713">
    <property type="entry name" value="G_ERA"/>
    <property type="match status" value="1"/>
</dbReference>
<dbReference type="InterPro" id="IPR027417">
    <property type="entry name" value="P-loop_NTPase"/>
</dbReference>
<dbReference type="GO" id="GO:0008654">
    <property type="term" value="P:phospholipid biosynthetic process"/>
    <property type="evidence" value="ECO:0007669"/>
    <property type="project" value="InterPro"/>
</dbReference>
<proteinExistence type="inferred from homology"/>
<dbReference type="SUPFAM" id="SSF54814">
    <property type="entry name" value="Prokaryotic type KH domain (KH-domain type II)"/>
    <property type="match status" value="1"/>
</dbReference>
<dbReference type="InterPro" id="IPR004044">
    <property type="entry name" value="KH_dom_type_2"/>
</dbReference>
<keyword evidence="4" id="KW-0540">Nuclease</keyword>
<comment type="similarity">
    <text evidence="2 13 14">Belongs to the TRAFAC class TrmE-Era-EngA-EngB-Septin-like GTPase superfamily. Era GTPase family.</text>
</comment>
<evidence type="ECO:0000256" key="14">
    <source>
        <dbReference type="RuleBase" id="RU003761"/>
    </source>
</evidence>
<dbReference type="CDD" id="cd14265">
    <property type="entry name" value="UDPK_IM_like"/>
    <property type="match status" value="1"/>
</dbReference>
<dbReference type="Gene3D" id="3.40.140.10">
    <property type="entry name" value="Cytidine Deaminase, domain 2"/>
    <property type="match status" value="1"/>
</dbReference>
<dbReference type="FunFam" id="3.30.300.20:FF:000003">
    <property type="entry name" value="GTPase Era"/>
    <property type="match status" value="1"/>
</dbReference>
<name>A0A8J4SWL2_9STRA</name>
<evidence type="ECO:0000256" key="4">
    <source>
        <dbReference type="ARBA" id="ARBA00022722"/>
    </source>
</evidence>
<dbReference type="GO" id="GO:0000028">
    <property type="term" value="P:ribosomal small subunit assembly"/>
    <property type="evidence" value="ECO:0007669"/>
    <property type="project" value="TreeGrafter"/>
</dbReference>
<evidence type="ECO:0000256" key="8">
    <source>
        <dbReference type="ARBA" id="ARBA00022801"/>
    </source>
</evidence>
<keyword evidence="5" id="KW-0479">Metal-binding</keyword>
<dbReference type="InterPro" id="IPR016192">
    <property type="entry name" value="APOBEC/CMP_deaminase_Zn-bd"/>
</dbReference>
<dbReference type="InterPro" id="IPR016193">
    <property type="entry name" value="Cytidine_deaminase-like"/>
</dbReference>
<evidence type="ECO:0000256" key="10">
    <source>
        <dbReference type="ARBA" id="ARBA00022884"/>
    </source>
</evidence>
<dbReference type="GO" id="GO:0016301">
    <property type="term" value="F:kinase activity"/>
    <property type="evidence" value="ECO:0007669"/>
    <property type="project" value="InterPro"/>
</dbReference>
<evidence type="ECO:0000256" key="13">
    <source>
        <dbReference type="PROSITE-ProRule" id="PRU01050"/>
    </source>
</evidence>
<dbReference type="Gene3D" id="3.40.390.30">
    <property type="entry name" value="Metalloproteases ('zincins'), catalytic domain"/>
    <property type="match status" value="1"/>
</dbReference>
<keyword evidence="8" id="KW-0378">Hydrolase</keyword>
<dbReference type="PANTHER" id="PTHR42698">
    <property type="entry name" value="GTPASE ERA"/>
    <property type="match status" value="1"/>
</dbReference>
<dbReference type="GO" id="GO:0004222">
    <property type="term" value="F:metalloendopeptidase activity"/>
    <property type="evidence" value="ECO:0007669"/>
    <property type="project" value="InterPro"/>
</dbReference>
<dbReference type="Pfam" id="PF02130">
    <property type="entry name" value="YbeY"/>
    <property type="match status" value="1"/>
</dbReference>
<protein>
    <recommendedName>
        <fullName evidence="19">GTPase Era</fullName>
    </recommendedName>
</protein>
<dbReference type="Pfam" id="PF00009">
    <property type="entry name" value="GTP_EFTU"/>
    <property type="match status" value="1"/>
</dbReference>
<evidence type="ECO:0000259" key="15">
    <source>
        <dbReference type="PROSITE" id="PS50823"/>
    </source>
</evidence>
<evidence type="ECO:0000256" key="9">
    <source>
        <dbReference type="ARBA" id="ARBA00022833"/>
    </source>
</evidence>
<comment type="similarity">
    <text evidence="3">Belongs to the endoribonuclease YbeY family.</text>
</comment>
<evidence type="ECO:0000313" key="18">
    <source>
        <dbReference type="Proteomes" id="UP000702964"/>
    </source>
</evidence>
<dbReference type="PANTHER" id="PTHR42698:SF1">
    <property type="entry name" value="GTPASE ERA, MITOCHONDRIAL"/>
    <property type="match status" value="1"/>
</dbReference>
<dbReference type="GO" id="GO:0003924">
    <property type="term" value="F:GTPase activity"/>
    <property type="evidence" value="ECO:0007669"/>
    <property type="project" value="InterPro"/>
</dbReference>
<dbReference type="Proteomes" id="UP000702964">
    <property type="component" value="Unassembled WGS sequence"/>
</dbReference>
<comment type="caution">
    <text evidence="13">Lacks conserved residue(s) required for the propagation of feature annotation.</text>
</comment>
<dbReference type="SUPFAM" id="SSF52540">
    <property type="entry name" value="P-loop containing nucleoside triphosphate hydrolases"/>
    <property type="match status" value="1"/>
</dbReference>
<dbReference type="CDD" id="cd04163">
    <property type="entry name" value="Era"/>
    <property type="match status" value="1"/>
</dbReference>
<dbReference type="NCBIfam" id="TIGR00043">
    <property type="entry name" value="rRNA maturation RNase YbeY"/>
    <property type="match status" value="1"/>
</dbReference>
<dbReference type="GO" id="GO:0004519">
    <property type="term" value="F:endonuclease activity"/>
    <property type="evidence" value="ECO:0007669"/>
    <property type="project" value="UniProtKB-KW"/>
</dbReference>
<dbReference type="HAMAP" id="MF_00009">
    <property type="entry name" value="Endoribonucl_YbeY"/>
    <property type="match status" value="1"/>
</dbReference>
<dbReference type="InterPro" id="IPR002036">
    <property type="entry name" value="YbeY"/>
</dbReference>
<evidence type="ECO:0000256" key="1">
    <source>
        <dbReference type="ARBA" id="ARBA00001947"/>
    </source>
</evidence>
<dbReference type="Gene3D" id="3.40.50.300">
    <property type="entry name" value="P-loop containing nucleotide triphosphate hydrolases"/>
    <property type="match status" value="1"/>
</dbReference>
<dbReference type="CDD" id="cd01283">
    <property type="entry name" value="cytidine_deaminase"/>
    <property type="match status" value="1"/>
</dbReference>
<feature type="domain" description="KH type-2" evidence="15">
    <location>
        <begin position="327"/>
        <end position="412"/>
    </location>
</feature>
<dbReference type="CDD" id="cd22534">
    <property type="entry name" value="KH-II_Era"/>
    <property type="match status" value="1"/>
</dbReference>
<dbReference type="PROSITE" id="PS00903">
    <property type="entry name" value="CYT_DCMP_DEAMINASES_1"/>
    <property type="match status" value="1"/>
</dbReference>
<evidence type="ECO:0000259" key="16">
    <source>
        <dbReference type="PROSITE" id="PS51713"/>
    </source>
</evidence>
<dbReference type="InterPro" id="IPR030388">
    <property type="entry name" value="G_ERA_dom"/>
</dbReference>
<dbReference type="InterPro" id="IPR023091">
    <property type="entry name" value="MetalPrtase_cat_dom_sf_prd"/>
</dbReference>
<evidence type="ECO:0000256" key="7">
    <source>
        <dbReference type="ARBA" id="ARBA00022759"/>
    </source>
</evidence>
<dbReference type="Pfam" id="PF07650">
    <property type="entry name" value="KH_2"/>
    <property type="match status" value="1"/>
</dbReference>
<reference evidence="17" key="1">
    <citation type="journal article" date="2015" name="Genom Data">
        <title>Draft genome sequences of Phytophthora kernoviae and Phytophthora ramorum lineage EU2 from Scotland.</title>
        <authorList>
            <person name="Sambles C."/>
            <person name="Schlenzig A."/>
            <person name="O'Neill P."/>
            <person name="Grant M."/>
            <person name="Studholme D.J."/>
        </authorList>
    </citation>
    <scope>NUCLEOTIDE SEQUENCE</scope>
    <source>
        <strain evidence="17">00238/432</strain>
    </source>
</reference>
<dbReference type="NCBIfam" id="TIGR00436">
    <property type="entry name" value="era"/>
    <property type="match status" value="1"/>
</dbReference>
<dbReference type="Gene3D" id="3.30.300.20">
    <property type="match status" value="1"/>
</dbReference>
<dbReference type="GO" id="GO:0005525">
    <property type="term" value="F:GTP binding"/>
    <property type="evidence" value="ECO:0007669"/>
    <property type="project" value="UniProtKB-KW"/>
</dbReference>
<feature type="domain" description="Era-type G" evidence="16">
    <location>
        <begin position="195"/>
        <end position="304"/>
    </location>
</feature>
<evidence type="ECO:0000256" key="2">
    <source>
        <dbReference type="ARBA" id="ARBA00007921"/>
    </source>
</evidence>
<dbReference type="HAMAP" id="MF_00367">
    <property type="entry name" value="GTPase_Era"/>
    <property type="match status" value="1"/>
</dbReference>
<keyword evidence="9" id="KW-0862">Zinc</keyword>
<evidence type="ECO:0000256" key="12">
    <source>
        <dbReference type="PROSITE-ProRule" id="PRU00118"/>
    </source>
</evidence>
<keyword evidence="6 14" id="KW-0547">Nucleotide-binding</keyword>
<evidence type="ECO:0000256" key="11">
    <source>
        <dbReference type="ARBA" id="ARBA00023134"/>
    </source>
</evidence>
<dbReference type="GO" id="GO:0019843">
    <property type="term" value="F:rRNA binding"/>
    <property type="evidence" value="ECO:0007669"/>
    <property type="project" value="TreeGrafter"/>
</dbReference>
<evidence type="ECO:0008006" key="19">
    <source>
        <dbReference type="Google" id="ProtNLM"/>
    </source>
</evidence>
<keyword evidence="11 14" id="KW-0342">GTP-binding</keyword>
<dbReference type="InterPro" id="IPR005662">
    <property type="entry name" value="GTPase_Era-like"/>
</dbReference>
<dbReference type="GO" id="GO:0016020">
    <property type="term" value="C:membrane"/>
    <property type="evidence" value="ECO:0007669"/>
    <property type="project" value="InterPro"/>
</dbReference>
<dbReference type="GO" id="GO:0005829">
    <property type="term" value="C:cytosol"/>
    <property type="evidence" value="ECO:0007669"/>
    <property type="project" value="TreeGrafter"/>
</dbReference>
<evidence type="ECO:0000256" key="3">
    <source>
        <dbReference type="ARBA" id="ARBA00010875"/>
    </source>
</evidence>
<dbReference type="InterPro" id="IPR033717">
    <property type="entry name" value="UDPK"/>
</dbReference>
<dbReference type="NCBIfam" id="NF000908">
    <property type="entry name" value="PRK00089.1"/>
    <property type="match status" value="1"/>
</dbReference>
<dbReference type="GO" id="GO:0043024">
    <property type="term" value="F:ribosomal small subunit binding"/>
    <property type="evidence" value="ECO:0007669"/>
    <property type="project" value="TreeGrafter"/>
</dbReference>
<evidence type="ECO:0000256" key="5">
    <source>
        <dbReference type="ARBA" id="ARBA00022723"/>
    </source>
</evidence>
<keyword evidence="10 12" id="KW-0694">RNA-binding</keyword>
<accession>A0A8J4SWL2</accession>
<dbReference type="InterPro" id="IPR000795">
    <property type="entry name" value="T_Tr_GTP-bd_dom"/>
</dbReference>
<gene>
    <name evidence="17" type="ORF">G195_000459</name>
</gene>
<dbReference type="GO" id="GO:0006364">
    <property type="term" value="P:rRNA processing"/>
    <property type="evidence" value="ECO:0007669"/>
    <property type="project" value="InterPro"/>
</dbReference>
<dbReference type="GO" id="GO:0008270">
    <property type="term" value="F:zinc ion binding"/>
    <property type="evidence" value="ECO:0007669"/>
    <property type="project" value="InterPro"/>
</dbReference>
<dbReference type="InterPro" id="IPR009019">
    <property type="entry name" value="KH_sf_prok-type"/>
</dbReference>
<dbReference type="EMBL" id="AOFI03000002">
    <property type="protein sequence ID" value="KAF4325827.1"/>
    <property type="molecule type" value="Genomic_DNA"/>
</dbReference>